<dbReference type="SUPFAM" id="SSF51971">
    <property type="entry name" value="Nucleotide-binding domain"/>
    <property type="match status" value="1"/>
</dbReference>
<organism evidence="2 3">
    <name type="scientific">Xanthobacter aminoxidans</name>
    <dbReference type="NCBI Taxonomy" id="186280"/>
    <lineage>
        <taxon>Bacteria</taxon>
        <taxon>Pseudomonadati</taxon>
        <taxon>Pseudomonadota</taxon>
        <taxon>Alphaproteobacteria</taxon>
        <taxon>Hyphomicrobiales</taxon>
        <taxon>Xanthobacteraceae</taxon>
        <taxon>Xanthobacter</taxon>
    </lineage>
</organism>
<dbReference type="Proteomes" id="UP001604043">
    <property type="component" value="Unassembled WGS sequence"/>
</dbReference>
<dbReference type="Gene3D" id="3.40.50.720">
    <property type="entry name" value="NAD(P)-binding Rossmann-like Domain"/>
    <property type="match status" value="3"/>
</dbReference>
<reference evidence="2 3" key="1">
    <citation type="submission" date="2024-02" db="EMBL/GenBank/DDBJ databases">
        <title>Expansion and revision of Xanthobacter and proposal of Roseixanthobacter gen. nov.</title>
        <authorList>
            <person name="Soltysiak M.P.M."/>
            <person name="Jalihal A."/>
            <person name="Ory A."/>
            <person name="Chrisophersen C."/>
            <person name="Lee A.D."/>
            <person name="Boulton J."/>
            <person name="Springer M."/>
        </authorList>
    </citation>
    <scope>NUCLEOTIDE SEQUENCE [LARGE SCALE GENOMIC DNA]</scope>
    <source>
        <strain evidence="2 3">CB5</strain>
    </source>
</reference>
<evidence type="ECO:0000313" key="2">
    <source>
        <dbReference type="EMBL" id="MFG1251653.1"/>
    </source>
</evidence>
<keyword evidence="3" id="KW-1185">Reference proteome</keyword>
<dbReference type="PANTHER" id="PTHR21197">
    <property type="entry name" value="UDP-GALACTOPYRANOSE MUTASE"/>
    <property type="match status" value="1"/>
</dbReference>
<dbReference type="EMBL" id="JBAFUR010000001">
    <property type="protein sequence ID" value="MFG1251653.1"/>
    <property type="molecule type" value="Genomic_DNA"/>
</dbReference>
<protein>
    <submittedName>
        <fullName evidence="2">UDP-galactopyranose mutase</fullName>
    </submittedName>
</protein>
<accession>A0ABW6ZER8</accession>
<sequence length="376" mass="42639">MAKVLIVGAGFAGAVHAREIAEAGHSVEVIDTRPHIGGNCFDSVDETGVRIHRYGPHLFHTSNQRVVDWLSRFTEWLTYEHRVVARLPDGRLVPMPVNLDTVNALFGLSLSTPEEVAAQLAAVSVPRDPVVNAEDHLFSTIGPELTNLFFRPYTKKMWDMDLTEMDAAVVRRLQIRTTREAGYFTNDTFQAMPKDGYTAIFERILDHPAITVRLGVPFSHAMLDGYDHCFNSMAIDEFFGFAHGELPYRSIRFHTTSIPTAEASPHVTINYTDAGPYTRETWWHNIPGHLEASGPRVLRTVEEPCDYHDNNHERYYPVKTHDGRFDRLYREYEAEASKLPHVTFIGRCGTYQYLDMHQVINQSLLSAGRWIAAQPA</sequence>
<feature type="domain" description="UDP-galactopyranose mutase C-terminal" evidence="1">
    <location>
        <begin position="149"/>
        <end position="353"/>
    </location>
</feature>
<evidence type="ECO:0000259" key="1">
    <source>
        <dbReference type="Pfam" id="PF03275"/>
    </source>
</evidence>
<gene>
    <name evidence="2" type="ORF">V5F30_05535</name>
</gene>
<dbReference type="PANTHER" id="PTHR21197:SF0">
    <property type="entry name" value="UDP-GALACTOPYRANOSE MUTASE"/>
    <property type="match status" value="1"/>
</dbReference>
<dbReference type="RefSeq" id="WP_394005924.1">
    <property type="nucleotide sequence ID" value="NZ_JBAFUR010000001.1"/>
</dbReference>
<dbReference type="Pfam" id="PF03275">
    <property type="entry name" value="GLF"/>
    <property type="match status" value="1"/>
</dbReference>
<comment type="caution">
    <text evidence="2">The sequence shown here is derived from an EMBL/GenBank/DDBJ whole genome shotgun (WGS) entry which is preliminary data.</text>
</comment>
<proteinExistence type="predicted"/>
<dbReference type="Pfam" id="PF13450">
    <property type="entry name" value="NAD_binding_8"/>
    <property type="match status" value="1"/>
</dbReference>
<name>A0ABW6ZER8_9HYPH</name>
<dbReference type="InterPro" id="IPR015899">
    <property type="entry name" value="UDP-GalPyranose_mutase_C"/>
</dbReference>
<evidence type="ECO:0000313" key="3">
    <source>
        <dbReference type="Proteomes" id="UP001604043"/>
    </source>
</evidence>
<dbReference type="SUPFAM" id="SSF54373">
    <property type="entry name" value="FAD-linked reductases, C-terminal domain"/>
    <property type="match status" value="1"/>
</dbReference>